<dbReference type="AlphaFoldDB" id="A0A645IG44"/>
<proteinExistence type="predicted"/>
<reference evidence="1" key="1">
    <citation type="submission" date="2019-08" db="EMBL/GenBank/DDBJ databases">
        <authorList>
            <person name="Kucharzyk K."/>
            <person name="Murdoch R.W."/>
            <person name="Higgins S."/>
            <person name="Loffler F."/>
        </authorList>
    </citation>
    <scope>NUCLEOTIDE SEQUENCE</scope>
</reference>
<protein>
    <submittedName>
        <fullName evidence="1">Uncharacterized protein</fullName>
    </submittedName>
</protein>
<dbReference type="EMBL" id="VSSQ01114307">
    <property type="protein sequence ID" value="MPN50281.1"/>
    <property type="molecule type" value="Genomic_DNA"/>
</dbReference>
<sequence>MATAVLRAGFTEVLVTGILIKWIKVNARPIAIGAKPAGACLSVAPWITNKKPAVRIISMTTAESME</sequence>
<organism evidence="1">
    <name type="scientific">bioreactor metagenome</name>
    <dbReference type="NCBI Taxonomy" id="1076179"/>
    <lineage>
        <taxon>unclassified sequences</taxon>
        <taxon>metagenomes</taxon>
        <taxon>ecological metagenomes</taxon>
    </lineage>
</organism>
<evidence type="ECO:0000313" key="1">
    <source>
        <dbReference type="EMBL" id="MPN50281.1"/>
    </source>
</evidence>
<comment type="caution">
    <text evidence="1">The sequence shown here is derived from an EMBL/GenBank/DDBJ whole genome shotgun (WGS) entry which is preliminary data.</text>
</comment>
<accession>A0A645IG44</accession>
<gene>
    <name evidence="1" type="ORF">SDC9_197907</name>
</gene>
<name>A0A645IG44_9ZZZZ</name>